<keyword evidence="1" id="KW-0812">Transmembrane</keyword>
<keyword evidence="3" id="KW-1185">Reference proteome</keyword>
<dbReference type="OrthoDB" id="8685152at2"/>
<feature type="transmembrane region" description="Helical" evidence="1">
    <location>
        <begin position="82"/>
        <end position="104"/>
    </location>
</feature>
<reference evidence="2 3" key="1">
    <citation type="submission" date="2016-10" db="EMBL/GenBank/DDBJ databases">
        <title>Pseudoalteromonas amylolytica sp. nov., isolated from the surface seawater.</title>
        <authorList>
            <person name="Wu Y.-H."/>
            <person name="Cheng H."/>
            <person name="Jin X.-B."/>
            <person name="Wang C.-S."/>
            <person name="Xu X.-W."/>
        </authorList>
    </citation>
    <scope>NUCLEOTIDE SEQUENCE [LARGE SCALE GENOMIC DNA]</scope>
    <source>
        <strain evidence="2 3">JCM 12483</strain>
    </source>
</reference>
<comment type="caution">
    <text evidence="2">The sequence shown here is derived from an EMBL/GenBank/DDBJ whole genome shotgun (WGS) entry which is preliminary data.</text>
</comment>
<dbReference type="AlphaFoldDB" id="A0A1S1N8T2"/>
<accession>A0A1S1N8T2</accession>
<protein>
    <recommendedName>
        <fullName evidence="4">Zinc ribbon domain-containing protein</fullName>
    </recommendedName>
</protein>
<feature type="transmembrane region" description="Helical" evidence="1">
    <location>
        <begin position="50"/>
        <end position="70"/>
    </location>
</feature>
<dbReference type="EMBL" id="MNAN01000032">
    <property type="protein sequence ID" value="OHU95098.1"/>
    <property type="molecule type" value="Genomic_DNA"/>
</dbReference>
<organism evidence="2 3">
    <name type="scientific">Pseudoalteromonas byunsanensis</name>
    <dbReference type="NCBI Taxonomy" id="327939"/>
    <lineage>
        <taxon>Bacteria</taxon>
        <taxon>Pseudomonadati</taxon>
        <taxon>Pseudomonadota</taxon>
        <taxon>Gammaproteobacteria</taxon>
        <taxon>Alteromonadales</taxon>
        <taxon>Pseudoalteromonadaceae</taxon>
        <taxon>Pseudoalteromonas</taxon>
    </lineage>
</organism>
<evidence type="ECO:0000256" key="1">
    <source>
        <dbReference type="SAM" id="Phobius"/>
    </source>
</evidence>
<dbReference type="Proteomes" id="UP000180253">
    <property type="component" value="Unassembled WGS sequence"/>
</dbReference>
<dbReference type="RefSeq" id="WP_070992611.1">
    <property type="nucleotide sequence ID" value="NZ_CBCSHD010000007.1"/>
</dbReference>
<evidence type="ECO:0008006" key="4">
    <source>
        <dbReference type="Google" id="ProtNLM"/>
    </source>
</evidence>
<name>A0A1S1N8T2_9GAMM</name>
<keyword evidence="1" id="KW-1133">Transmembrane helix</keyword>
<gene>
    <name evidence="2" type="ORF">BIW53_12280</name>
</gene>
<keyword evidence="1" id="KW-0472">Membrane</keyword>
<evidence type="ECO:0000313" key="3">
    <source>
        <dbReference type="Proteomes" id="UP000180253"/>
    </source>
</evidence>
<sequence>MAIVKCPSCSKSISNKSKVCPHCQLQLGELTDEQIERLAIKERTSKQQKFMNHSFLALILFLGGFLYMYWHQPEQNSLQMIAAQGAIAIGCVWYLVNRVVLIYLKKKK</sequence>
<proteinExistence type="predicted"/>
<evidence type="ECO:0000313" key="2">
    <source>
        <dbReference type="EMBL" id="OHU95098.1"/>
    </source>
</evidence>
<dbReference type="STRING" id="327939.BIW53_12280"/>